<organism evidence="1 2">
    <name type="scientific">Morella rubra</name>
    <name type="common">Chinese bayberry</name>
    <dbReference type="NCBI Taxonomy" id="262757"/>
    <lineage>
        <taxon>Eukaryota</taxon>
        <taxon>Viridiplantae</taxon>
        <taxon>Streptophyta</taxon>
        <taxon>Embryophyta</taxon>
        <taxon>Tracheophyta</taxon>
        <taxon>Spermatophyta</taxon>
        <taxon>Magnoliopsida</taxon>
        <taxon>eudicotyledons</taxon>
        <taxon>Gunneridae</taxon>
        <taxon>Pentapetalae</taxon>
        <taxon>rosids</taxon>
        <taxon>fabids</taxon>
        <taxon>Fagales</taxon>
        <taxon>Myricaceae</taxon>
        <taxon>Morella</taxon>
    </lineage>
</organism>
<comment type="caution">
    <text evidence="1">The sequence shown here is derived from an EMBL/GenBank/DDBJ whole genome shotgun (WGS) entry which is preliminary data.</text>
</comment>
<dbReference type="Proteomes" id="UP000516437">
    <property type="component" value="Chromosome 1"/>
</dbReference>
<reference evidence="1 2" key="1">
    <citation type="journal article" date="2019" name="Plant Biotechnol. J.">
        <title>The red bayberry genome and genetic basis of sex determination.</title>
        <authorList>
            <person name="Jia H.M."/>
            <person name="Jia H.J."/>
            <person name="Cai Q.L."/>
            <person name="Wang Y."/>
            <person name="Zhao H.B."/>
            <person name="Yang W.F."/>
            <person name="Wang G.Y."/>
            <person name="Li Y.H."/>
            <person name="Zhan D.L."/>
            <person name="Shen Y.T."/>
            <person name="Niu Q.F."/>
            <person name="Chang L."/>
            <person name="Qiu J."/>
            <person name="Zhao L."/>
            <person name="Xie H.B."/>
            <person name="Fu W.Y."/>
            <person name="Jin J."/>
            <person name="Li X.W."/>
            <person name="Jiao Y."/>
            <person name="Zhou C.C."/>
            <person name="Tu T."/>
            <person name="Chai C.Y."/>
            <person name="Gao J.L."/>
            <person name="Fan L.J."/>
            <person name="van de Weg E."/>
            <person name="Wang J.Y."/>
            <person name="Gao Z.S."/>
        </authorList>
    </citation>
    <scope>NUCLEOTIDE SEQUENCE [LARGE SCALE GENOMIC DNA]</scope>
    <source>
        <tissue evidence="1">Leaves</tissue>
    </source>
</reference>
<evidence type="ECO:0000313" key="2">
    <source>
        <dbReference type="Proteomes" id="UP000516437"/>
    </source>
</evidence>
<protein>
    <submittedName>
        <fullName evidence="1">Uncharacterized protein</fullName>
    </submittedName>
</protein>
<gene>
    <name evidence="1" type="ORF">CJ030_MR1G018141</name>
</gene>
<accession>A0A6A1WMP9</accession>
<keyword evidence="2" id="KW-1185">Reference proteome</keyword>
<dbReference type="AlphaFoldDB" id="A0A6A1WMP9"/>
<proteinExistence type="predicted"/>
<name>A0A6A1WMP9_9ROSI</name>
<dbReference type="OrthoDB" id="1921870at2759"/>
<dbReference type="EMBL" id="RXIC02000019">
    <property type="protein sequence ID" value="KAB1226511.1"/>
    <property type="molecule type" value="Genomic_DNA"/>
</dbReference>
<sequence>MEALQLQHESEGKSYTEVEIFAEVLGTKVGYVQASSVDLPQKLEEARLLIEEMRARQLEYEVLLVKRSDMEQTMREHLQMMEEQQLKKDEKLMQMMAKQQRKKDEQHQKMM</sequence>
<evidence type="ECO:0000313" key="1">
    <source>
        <dbReference type="EMBL" id="KAB1226511.1"/>
    </source>
</evidence>